<proteinExistence type="predicted"/>
<keyword evidence="3" id="KW-1185">Reference proteome</keyword>
<reference evidence="2 3" key="1">
    <citation type="submission" date="2019-02" db="EMBL/GenBank/DDBJ databases">
        <title>Deep-cultivation of Planctomycetes and their phenomic and genomic characterization uncovers novel biology.</title>
        <authorList>
            <person name="Wiegand S."/>
            <person name="Jogler M."/>
            <person name="Boedeker C."/>
            <person name="Pinto D."/>
            <person name="Vollmers J."/>
            <person name="Rivas-Marin E."/>
            <person name="Kohn T."/>
            <person name="Peeters S.H."/>
            <person name="Heuer A."/>
            <person name="Rast P."/>
            <person name="Oberbeckmann S."/>
            <person name="Bunk B."/>
            <person name="Jeske O."/>
            <person name="Meyerdierks A."/>
            <person name="Storesund J.E."/>
            <person name="Kallscheuer N."/>
            <person name="Luecker S."/>
            <person name="Lage O.M."/>
            <person name="Pohl T."/>
            <person name="Merkel B.J."/>
            <person name="Hornburger P."/>
            <person name="Mueller R.-W."/>
            <person name="Bruemmer F."/>
            <person name="Labrenz M."/>
            <person name="Spormann A.M."/>
            <person name="Op Den Camp H."/>
            <person name="Overmann J."/>
            <person name="Amann R."/>
            <person name="Jetten M.S.M."/>
            <person name="Mascher T."/>
            <person name="Medema M.H."/>
            <person name="Devos D.P."/>
            <person name="Kaster A.-K."/>
            <person name="Ovreas L."/>
            <person name="Rohde M."/>
            <person name="Galperin M.Y."/>
            <person name="Jogler C."/>
        </authorList>
    </citation>
    <scope>NUCLEOTIDE SEQUENCE [LARGE SCALE GENOMIC DNA]</scope>
    <source>
        <strain evidence="2 3">Mal64</strain>
    </source>
</reference>
<dbReference type="NCBIfam" id="TIGR02595">
    <property type="entry name" value="PEP_CTERM"/>
    <property type="match status" value="1"/>
</dbReference>
<evidence type="ECO:0000313" key="2">
    <source>
        <dbReference type="EMBL" id="TWT90968.1"/>
    </source>
</evidence>
<feature type="chain" id="PRO_5023019411" description="PEP-CTERM protein-sorting domain-containing protein" evidence="1">
    <location>
        <begin position="28"/>
        <end position="305"/>
    </location>
</feature>
<evidence type="ECO:0000256" key="1">
    <source>
        <dbReference type="SAM" id="SignalP"/>
    </source>
</evidence>
<protein>
    <recommendedName>
        <fullName evidence="4">PEP-CTERM protein-sorting domain-containing protein</fullName>
    </recommendedName>
</protein>
<evidence type="ECO:0000313" key="3">
    <source>
        <dbReference type="Proteomes" id="UP000315440"/>
    </source>
</evidence>
<sequence precursor="true">MLRTPFSLRVLFSGALLALAPLQSAHAGLQSAMTGALTGLPAAETTTVSLSDLIITLPDLPTAPQSQADDPDYQDLKFIDPVLSTKAAAEYRGGPEFDYDPETGGVTVFAPPMLGPADEFGVRTSYYPRTVRIDSAGHLSPAPVFPHLTQYARNLPPSGIVIYFTQAQEPPIDPADDPSYVPLEGAYSSINIGLYDNSVSVSLSSAGSGGAEVVFSRLLAEGLSDSMFGVGIGAPRPGEPWAQQYADPSPEIQVVVEYSQTNFVSPGRYSYGFLATPTFGVPEPGALALLAMAGACFFANRRRSI</sequence>
<gene>
    <name evidence="2" type="ORF">Mal64_13670</name>
</gene>
<keyword evidence="1" id="KW-0732">Signal</keyword>
<dbReference type="RefSeq" id="WP_146398302.1">
    <property type="nucleotide sequence ID" value="NZ_SJPQ01000001.1"/>
</dbReference>
<organism evidence="2 3">
    <name type="scientific">Pseudobythopirellula maris</name>
    <dbReference type="NCBI Taxonomy" id="2527991"/>
    <lineage>
        <taxon>Bacteria</taxon>
        <taxon>Pseudomonadati</taxon>
        <taxon>Planctomycetota</taxon>
        <taxon>Planctomycetia</taxon>
        <taxon>Pirellulales</taxon>
        <taxon>Lacipirellulaceae</taxon>
        <taxon>Pseudobythopirellula</taxon>
    </lineage>
</organism>
<dbReference type="Proteomes" id="UP000315440">
    <property type="component" value="Unassembled WGS sequence"/>
</dbReference>
<evidence type="ECO:0008006" key="4">
    <source>
        <dbReference type="Google" id="ProtNLM"/>
    </source>
</evidence>
<dbReference type="AlphaFoldDB" id="A0A5C5ZV92"/>
<dbReference type="InterPro" id="IPR013424">
    <property type="entry name" value="Ice-binding_C"/>
</dbReference>
<comment type="caution">
    <text evidence="2">The sequence shown here is derived from an EMBL/GenBank/DDBJ whole genome shotgun (WGS) entry which is preliminary data.</text>
</comment>
<accession>A0A5C5ZV92</accession>
<feature type="signal peptide" evidence="1">
    <location>
        <begin position="1"/>
        <end position="27"/>
    </location>
</feature>
<name>A0A5C5ZV92_9BACT</name>
<dbReference type="EMBL" id="SJPQ01000001">
    <property type="protein sequence ID" value="TWT90968.1"/>
    <property type="molecule type" value="Genomic_DNA"/>
</dbReference>
<dbReference type="OrthoDB" id="9932119at2"/>